<dbReference type="SUPFAM" id="SSF57701">
    <property type="entry name" value="Zn2/Cys6 DNA-binding domain"/>
    <property type="match status" value="1"/>
</dbReference>
<proteinExistence type="predicted"/>
<accession>N4UQ46</accession>
<dbReference type="Gene3D" id="4.10.240.10">
    <property type="entry name" value="Zn(2)-C6 fungal-type DNA-binding domain"/>
    <property type="match status" value="1"/>
</dbReference>
<feature type="region of interest" description="Disordered" evidence="1">
    <location>
        <begin position="158"/>
        <end position="206"/>
    </location>
</feature>
<organism evidence="2 3">
    <name type="scientific">Colletotrichum orbiculare (strain 104-T / ATCC 96160 / CBS 514.97 / LARS 414 / MAFF 240422)</name>
    <name type="common">Cucumber anthracnose fungus</name>
    <name type="synonym">Colletotrichum lagenarium</name>
    <dbReference type="NCBI Taxonomy" id="1213857"/>
    <lineage>
        <taxon>Eukaryota</taxon>
        <taxon>Fungi</taxon>
        <taxon>Dikarya</taxon>
        <taxon>Ascomycota</taxon>
        <taxon>Pezizomycotina</taxon>
        <taxon>Sordariomycetes</taxon>
        <taxon>Hypocreomycetidae</taxon>
        <taxon>Glomerellales</taxon>
        <taxon>Glomerellaceae</taxon>
        <taxon>Colletotrichum</taxon>
        <taxon>Colletotrichum orbiculare species complex</taxon>
    </lineage>
</organism>
<dbReference type="PROSITE" id="PS50048">
    <property type="entry name" value="ZN2_CY6_FUNGAL_2"/>
    <property type="match status" value="1"/>
</dbReference>
<evidence type="ECO:0000256" key="1">
    <source>
        <dbReference type="SAM" id="MobiDB-lite"/>
    </source>
</evidence>
<dbReference type="PROSITE" id="PS00463">
    <property type="entry name" value="ZN2_CY6_FUNGAL_1"/>
    <property type="match status" value="1"/>
</dbReference>
<dbReference type="CDD" id="cd00067">
    <property type="entry name" value="GAL4"/>
    <property type="match status" value="1"/>
</dbReference>
<protein>
    <submittedName>
        <fullName evidence="2">Nitrogen assimilation transcription factor nit-4</fullName>
    </submittedName>
</protein>
<evidence type="ECO:0000313" key="3">
    <source>
        <dbReference type="Proteomes" id="UP000014480"/>
    </source>
</evidence>
<dbReference type="InterPro" id="IPR053187">
    <property type="entry name" value="Notoamide_regulator"/>
</dbReference>
<dbReference type="eggNOG" id="ENOG502SHPK">
    <property type="taxonomic scope" value="Eukaryota"/>
</dbReference>
<feature type="region of interest" description="Disordered" evidence="1">
    <location>
        <begin position="430"/>
        <end position="473"/>
    </location>
</feature>
<dbReference type="PANTHER" id="PTHR47256:SF1">
    <property type="entry name" value="ZN(II)2CYS6 TRANSCRIPTION FACTOR (EUROFUNG)"/>
    <property type="match status" value="1"/>
</dbReference>
<dbReference type="EMBL" id="AMCV02000005">
    <property type="protein sequence ID" value="TDZ24315.1"/>
    <property type="molecule type" value="Genomic_DNA"/>
</dbReference>
<reference evidence="3" key="2">
    <citation type="journal article" date="2019" name="Mol. Plant Microbe Interact.">
        <title>Genome sequence resources for four phytopathogenic fungi from the Colletotrichum orbiculare species complex.</title>
        <authorList>
            <person name="Gan P."/>
            <person name="Tsushima A."/>
            <person name="Narusaka M."/>
            <person name="Narusaka Y."/>
            <person name="Takano Y."/>
            <person name="Kubo Y."/>
            <person name="Shirasu K."/>
        </authorList>
    </citation>
    <scope>GENOME REANNOTATION</scope>
    <source>
        <strain evidence="3">104-T / ATCC 96160 / CBS 514.97 / LARS 414 / MAFF 240422</strain>
    </source>
</reference>
<comment type="caution">
    <text evidence="2">The sequence shown here is derived from an EMBL/GenBank/DDBJ whole genome shotgun (WGS) entry which is preliminary data.</text>
</comment>
<dbReference type="Proteomes" id="UP000014480">
    <property type="component" value="Unassembled WGS sequence"/>
</dbReference>
<dbReference type="HOGENOM" id="CLU_019833_0_0_1"/>
<sequence>MPDQNLRRLLPAPQASQPIPSRLPPASSRRRNTNTKVACNACRSKKKACDGRRPICGTCAELDIQCVYISVDEKETPVMALKRENQALKTLLTQLKTMPPEVVSQTLKGLNFAVDPNAGIRSARPSGCKDPRDFIPHLHSNVEFELMRRHPAAYPLVTKTSRVRSPESTDPRPSKMARITEVSDSASSSPEPSVGPSDIMTGYPTTDASGSSVRFRLSAPDTYDAANISMSYPIYTDPRLKDLDIGFWTAVPVPNEEAVKIISLYLETDHAILGLFDADLFIYDLTHYQMRHCSPLLVSAMLSFACQAFATYNPLAHSWSQQLQDEAHNIWHADKEDSLTTVAALAFMVQSVGCNGDGELDIQYIQDTAAMAKRLKLFGCPDACTLVDLTLLSEDEATATSQVAWGVFSTLSMVAQFYLPATTEYPPALPIPGKGGLSKPEASDDNAQPTRDVGLETLGSDSTARSRRKRDDSTPASETFAAFCDLWVISSGITWFYQQNNGGAGRVAPAFALTKYNKLLSWAANLSDGMVRREDSPRHVLICHMWFHGTILYLFRPLIPTDKQHGITSWSPSAPAIPAIFAASLEQLKDLVEVYMLDPTVPNTIFWHTALMHVANAAANDTSDLEWRYYFFKCMTGYWGLYRSFTVAGVIARGLLAMAVRKGALGTAEGYEIVQELRAKKSRKLLDGATGLFASDLDLAVTDREAARTDRLIKKFEELTVLEEFTVGIT</sequence>
<dbReference type="PANTHER" id="PTHR47256">
    <property type="entry name" value="ZN(II)2CYS6 TRANSCRIPTION FACTOR (EUROFUNG)-RELATED"/>
    <property type="match status" value="1"/>
</dbReference>
<dbReference type="GO" id="GO:0000981">
    <property type="term" value="F:DNA-binding transcription factor activity, RNA polymerase II-specific"/>
    <property type="evidence" value="ECO:0007669"/>
    <property type="project" value="InterPro"/>
</dbReference>
<keyword evidence="3" id="KW-1185">Reference proteome</keyword>
<gene>
    <name evidence="2" type="primary">nit-4-6</name>
    <name evidence="2" type="ORF">Cob_v003208</name>
</gene>
<feature type="compositionally biased region" description="Low complexity" evidence="1">
    <location>
        <begin position="18"/>
        <end position="27"/>
    </location>
</feature>
<name>N4UQ46_COLOR</name>
<dbReference type="GO" id="GO:0008270">
    <property type="term" value="F:zinc ion binding"/>
    <property type="evidence" value="ECO:0007669"/>
    <property type="project" value="InterPro"/>
</dbReference>
<dbReference type="STRING" id="1213857.N4UQ46"/>
<reference evidence="3" key="1">
    <citation type="journal article" date="2013" name="New Phytol.">
        <title>Comparative genomic and transcriptomic analyses reveal the hemibiotrophic stage shift of Colletotrichum fungi.</title>
        <authorList>
            <person name="Gan P."/>
            <person name="Ikeda K."/>
            <person name="Irieda H."/>
            <person name="Narusaka M."/>
            <person name="O'Connell R.J."/>
            <person name="Narusaka Y."/>
            <person name="Takano Y."/>
            <person name="Kubo Y."/>
            <person name="Shirasu K."/>
        </authorList>
    </citation>
    <scope>NUCLEOTIDE SEQUENCE [LARGE SCALE GENOMIC DNA]</scope>
    <source>
        <strain evidence="3">104-T / ATCC 96160 / CBS 514.97 / LARS 414 / MAFF 240422</strain>
    </source>
</reference>
<feature type="region of interest" description="Disordered" evidence="1">
    <location>
        <begin position="1"/>
        <end position="33"/>
    </location>
</feature>
<dbReference type="AlphaFoldDB" id="N4UQ46"/>
<dbReference type="Pfam" id="PF00172">
    <property type="entry name" value="Zn_clus"/>
    <property type="match status" value="1"/>
</dbReference>
<dbReference type="SMART" id="SM00066">
    <property type="entry name" value="GAL4"/>
    <property type="match status" value="1"/>
</dbReference>
<dbReference type="OrthoDB" id="10261408at2759"/>
<dbReference type="CDD" id="cd12148">
    <property type="entry name" value="fungal_TF_MHR"/>
    <property type="match status" value="1"/>
</dbReference>
<feature type="compositionally biased region" description="Basic and acidic residues" evidence="1">
    <location>
        <begin position="164"/>
        <end position="173"/>
    </location>
</feature>
<dbReference type="InterPro" id="IPR001138">
    <property type="entry name" value="Zn2Cys6_DnaBD"/>
</dbReference>
<evidence type="ECO:0000313" key="2">
    <source>
        <dbReference type="EMBL" id="TDZ24315.1"/>
    </source>
</evidence>
<dbReference type="InterPro" id="IPR036864">
    <property type="entry name" value="Zn2-C6_fun-type_DNA-bd_sf"/>
</dbReference>
<feature type="compositionally biased region" description="Low complexity" evidence="1">
    <location>
        <begin position="182"/>
        <end position="198"/>
    </location>
</feature>